<dbReference type="PRINTS" id="PR00237">
    <property type="entry name" value="GPCRRHODOPSN"/>
</dbReference>
<feature type="transmembrane region" description="Helical" evidence="13">
    <location>
        <begin position="7"/>
        <end position="24"/>
    </location>
</feature>
<keyword evidence="7 13" id="KW-0472">Membrane</keyword>
<dbReference type="Proteomes" id="UP000759131">
    <property type="component" value="Unassembled WGS sequence"/>
</dbReference>
<dbReference type="PROSITE" id="PS50262">
    <property type="entry name" value="G_PROTEIN_RECEP_F1_2"/>
    <property type="match status" value="1"/>
</dbReference>
<feature type="transmembrane region" description="Helical" evidence="13">
    <location>
        <begin position="123"/>
        <end position="144"/>
    </location>
</feature>
<dbReference type="Gene3D" id="1.20.1070.10">
    <property type="entry name" value="Rhodopsin 7-helix transmembrane proteins"/>
    <property type="match status" value="1"/>
</dbReference>
<feature type="transmembrane region" description="Helical" evidence="13">
    <location>
        <begin position="328"/>
        <end position="347"/>
    </location>
</feature>
<feature type="transmembrane region" description="Helical" evidence="13">
    <location>
        <begin position="39"/>
        <end position="60"/>
    </location>
</feature>
<evidence type="ECO:0000259" key="14">
    <source>
        <dbReference type="PROSITE" id="PS50262"/>
    </source>
</evidence>
<evidence type="ECO:0000256" key="2">
    <source>
        <dbReference type="ARBA" id="ARBA00010663"/>
    </source>
</evidence>
<keyword evidence="16" id="KW-1185">Reference proteome</keyword>
<comment type="similarity">
    <text evidence="2 11">Belongs to the G-protein coupled receptor 1 family.</text>
</comment>
<dbReference type="GO" id="GO:0071880">
    <property type="term" value="P:adenylate cyclase-activating adrenergic receptor signaling pathway"/>
    <property type="evidence" value="ECO:0007669"/>
    <property type="project" value="TreeGrafter"/>
</dbReference>
<keyword evidence="4 11" id="KW-0812">Transmembrane</keyword>
<dbReference type="OrthoDB" id="5951059at2759"/>
<keyword evidence="3" id="KW-1003">Cell membrane</keyword>
<feature type="region of interest" description="Disordered" evidence="12">
    <location>
        <begin position="228"/>
        <end position="281"/>
    </location>
</feature>
<feature type="compositionally biased region" description="Polar residues" evidence="12">
    <location>
        <begin position="228"/>
        <end position="253"/>
    </location>
</feature>
<feature type="domain" description="G-protein coupled receptors family 1 profile" evidence="14">
    <location>
        <begin position="1"/>
        <end position="344"/>
    </location>
</feature>
<name>A0A7R9KJM4_9ACAR</name>
<reference evidence="15" key="1">
    <citation type="submission" date="2020-11" db="EMBL/GenBank/DDBJ databases">
        <authorList>
            <person name="Tran Van P."/>
        </authorList>
    </citation>
    <scope>NUCLEOTIDE SEQUENCE</scope>
</reference>
<dbReference type="EMBL" id="CAJPIZ010002227">
    <property type="protein sequence ID" value="CAG2104726.1"/>
    <property type="molecule type" value="Genomic_DNA"/>
</dbReference>
<dbReference type="Pfam" id="PF00001">
    <property type="entry name" value="7tm_1"/>
    <property type="match status" value="1"/>
</dbReference>
<evidence type="ECO:0000256" key="8">
    <source>
        <dbReference type="ARBA" id="ARBA00023157"/>
    </source>
</evidence>
<dbReference type="InterPro" id="IPR017452">
    <property type="entry name" value="GPCR_Rhodpsn_7TM"/>
</dbReference>
<evidence type="ECO:0000256" key="4">
    <source>
        <dbReference type="ARBA" id="ARBA00022692"/>
    </source>
</evidence>
<evidence type="ECO:0000256" key="1">
    <source>
        <dbReference type="ARBA" id="ARBA00004651"/>
    </source>
</evidence>
<keyword evidence="9 11" id="KW-0675">Receptor</keyword>
<organism evidence="15">
    <name type="scientific">Medioppia subpectinata</name>
    <dbReference type="NCBI Taxonomy" id="1979941"/>
    <lineage>
        <taxon>Eukaryota</taxon>
        <taxon>Metazoa</taxon>
        <taxon>Ecdysozoa</taxon>
        <taxon>Arthropoda</taxon>
        <taxon>Chelicerata</taxon>
        <taxon>Arachnida</taxon>
        <taxon>Acari</taxon>
        <taxon>Acariformes</taxon>
        <taxon>Sarcoptiformes</taxon>
        <taxon>Oribatida</taxon>
        <taxon>Brachypylina</taxon>
        <taxon>Oppioidea</taxon>
        <taxon>Oppiidae</taxon>
        <taxon>Medioppia</taxon>
    </lineage>
</organism>
<evidence type="ECO:0000256" key="5">
    <source>
        <dbReference type="ARBA" id="ARBA00022989"/>
    </source>
</evidence>
<feature type="transmembrane region" description="Helical" evidence="13">
    <location>
        <begin position="81"/>
        <end position="103"/>
    </location>
</feature>
<dbReference type="EMBL" id="OC856802">
    <property type="protein sequence ID" value="CAD7624296.1"/>
    <property type="molecule type" value="Genomic_DNA"/>
</dbReference>
<evidence type="ECO:0000313" key="15">
    <source>
        <dbReference type="EMBL" id="CAD7624296.1"/>
    </source>
</evidence>
<comment type="subcellular location">
    <subcellularLocation>
        <location evidence="1">Cell membrane</location>
        <topology evidence="1">Multi-pass membrane protein</topology>
    </subcellularLocation>
</comment>
<dbReference type="SUPFAM" id="SSF81321">
    <property type="entry name" value="Family A G protein-coupled receptor-like"/>
    <property type="match status" value="1"/>
</dbReference>
<evidence type="ECO:0000256" key="6">
    <source>
        <dbReference type="ARBA" id="ARBA00023040"/>
    </source>
</evidence>
<accession>A0A7R9KJM4</accession>
<evidence type="ECO:0000256" key="3">
    <source>
        <dbReference type="ARBA" id="ARBA00022475"/>
    </source>
</evidence>
<keyword evidence="5 13" id="KW-1133">Transmembrane helix</keyword>
<proteinExistence type="inferred from homology"/>
<feature type="transmembrane region" description="Helical" evidence="13">
    <location>
        <begin position="291"/>
        <end position="316"/>
    </location>
</feature>
<evidence type="ECO:0000256" key="7">
    <source>
        <dbReference type="ARBA" id="ARBA00023136"/>
    </source>
</evidence>
<dbReference type="InterPro" id="IPR000276">
    <property type="entry name" value="GPCR_Rhodpsn"/>
</dbReference>
<dbReference type="PANTHER" id="PTHR24248">
    <property type="entry name" value="ADRENERGIC RECEPTOR-RELATED G-PROTEIN COUPLED RECEPTOR"/>
    <property type="match status" value="1"/>
</dbReference>
<evidence type="ECO:0000256" key="12">
    <source>
        <dbReference type="SAM" id="MobiDB-lite"/>
    </source>
</evidence>
<dbReference type="AlphaFoldDB" id="A0A7R9KJM4"/>
<dbReference type="GO" id="GO:0004993">
    <property type="term" value="F:G protein-coupled serotonin receptor activity"/>
    <property type="evidence" value="ECO:0007669"/>
    <property type="project" value="UniProtKB-ARBA"/>
</dbReference>
<evidence type="ECO:0000313" key="16">
    <source>
        <dbReference type="Proteomes" id="UP000759131"/>
    </source>
</evidence>
<protein>
    <recommendedName>
        <fullName evidence="14">G-protein coupled receptors family 1 profile domain-containing protein</fullName>
    </recommendedName>
</protein>
<gene>
    <name evidence="15" type="ORF">OSB1V03_LOCUS4741</name>
</gene>
<dbReference type="PROSITE" id="PS00237">
    <property type="entry name" value="G_PROTEIN_RECEP_F1_1"/>
    <property type="match status" value="1"/>
</dbReference>
<feature type="region of interest" description="Disordered" evidence="12">
    <location>
        <begin position="164"/>
        <end position="191"/>
    </location>
</feature>
<evidence type="ECO:0000256" key="10">
    <source>
        <dbReference type="ARBA" id="ARBA00023224"/>
    </source>
</evidence>
<keyword evidence="10 11" id="KW-0807">Transducer</keyword>
<evidence type="ECO:0000256" key="11">
    <source>
        <dbReference type="RuleBase" id="RU000688"/>
    </source>
</evidence>
<keyword evidence="6 11" id="KW-0297">G-protein coupled receptor</keyword>
<sequence length="439" mass="48968">MKNVSLAISDLCVAILVMPLALHYELTGTWNLSPGICDLWVSFDVTCCTSSILNLCMISIDRYLAITKPLTYGVQRTAKRILSFIGVVWVASVLISIPPLLVLGNEHGNAQQATCMVSQNIGYQLYATLSAFYIPLTVMIVVYYKIYIAAKRVVEAELRDQLPSTKPHTPHLPLLKNHQNSSDNHTKKVESNHVWTRIKGCDCYENTQKTETIAINADQISVTKTLRQTNGMSSTGSAATTPLASQPSHTSSLKPGLETQQKRSSDSSTINTSHAFKRRTSNALRERKASFTLGVIMTAFTVCWLPFFLLALLGPFSVVQIPRFVTSTTLWLGYANSMLNPIIYVTFHQDFRRAFKYLLCLQCATMGSRLRAEAYQSQYGTERGQFVANEFATTNAESFSDNKNMIHFREERRSTGGLCSGVEITSRDRIDKLENEATL</sequence>
<dbReference type="CDD" id="cd15329">
    <property type="entry name" value="7tmA_5-HT7"/>
    <property type="match status" value="1"/>
</dbReference>
<dbReference type="GO" id="GO:0005886">
    <property type="term" value="C:plasma membrane"/>
    <property type="evidence" value="ECO:0007669"/>
    <property type="project" value="UniProtKB-SubCell"/>
</dbReference>
<evidence type="ECO:0000256" key="13">
    <source>
        <dbReference type="SAM" id="Phobius"/>
    </source>
</evidence>
<keyword evidence="8" id="KW-1015">Disulfide bond</keyword>
<dbReference type="GO" id="GO:0043410">
    <property type="term" value="P:positive regulation of MAPK cascade"/>
    <property type="evidence" value="ECO:0007669"/>
    <property type="project" value="TreeGrafter"/>
</dbReference>
<evidence type="ECO:0000256" key="9">
    <source>
        <dbReference type="ARBA" id="ARBA00023170"/>
    </source>
</evidence>
<dbReference type="PANTHER" id="PTHR24248:SF199">
    <property type="entry name" value="IP13425P-RELATED"/>
    <property type="match status" value="1"/>
</dbReference>